<gene>
    <name evidence="1" type="ORF">METZ01_LOCUS174665</name>
</gene>
<name>A0A382C7X0_9ZZZZ</name>
<sequence>PRVLVCGTLYLVGSVLAANSQITDG</sequence>
<proteinExistence type="predicted"/>
<dbReference type="EMBL" id="UINC01033090">
    <property type="protein sequence ID" value="SVB21811.1"/>
    <property type="molecule type" value="Genomic_DNA"/>
</dbReference>
<dbReference type="AlphaFoldDB" id="A0A382C7X0"/>
<organism evidence="1">
    <name type="scientific">marine metagenome</name>
    <dbReference type="NCBI Taxonomy" id="408172"/>
    <lineage>
        <taxon>unclassified sequences</taxon>
        <taxon>metagenomes</taxon>
        <taxon>ecological metagenomes</taxon>
    </lineage>
</organism>
<evidence type="ECO:0000313" key="1">
    <source>
        <dbReference type="EMBL" id="SVB21811.1"/>
    </source>
</evidence>
<feature type="non-terminal residue" evidence="1">
    <location>
        <position position="1"/>
    </location>
</feature>
<reference evidence="1" key="1">
    <citation type="submission" date="2018-05" db="EMBL/GenBank/DDBJ databases">
        <authorList>
            <person name="Lanie J.A."/>
            <person name="Ng W.-L."/>
            <person name="Kazmierczak K.M."/>
            <person name="Andrzejewski T.M."/>
            <person name="Davidsen T.M."/>
            <person name="Wayne K.J."/>
            <person name="Tettelin H."/>
            <person name="Glass J.I."/>
            <person name="Rusch D."/>
            <person name="Podicherti R."/>
            <person name="Tsui H.-C.T."/>
            <person name="Winkler M.E."/>
        </authorList>
    </citation>
    <scope>NUCLEOTIDE SEQUENCE</scope>
</reference>
<accession>A0A382C7X0</accession>
<protein>
    <submittedName>
        <fullName evidence="1">Uncharacterized protein</fullName>
    </submittedName>
</protein>